<feature type="compositionally biased region" description="Low complexity" evidence="9">
    <location>
        <begin position="151"/>
        <end position="176"/>
    </location>
</feature>
<dbReference type="PANTHER" id="PTHR42821">
    <property type="entry name" value="CATALASE"/>
    <property type="match status" value="1"/>
</dbReference>
<dbReference type="InterPro" id="IPR020835">
    <property type="entry name" value="Catalase_sf"/>
</dbReference>
<name>A0ABZ1B408_9ACTN</name>
<dbReference type="InterPro" id="IPR010582">
    <property type="entry name" value="Catalase_immune_responsive"/>
</dbReference>
<keyword evidence="4" id="KW-0349">Heme</keyword>
<evidence type="ECO:0000313" key="12">
    <source>
        <dbReference type="Proteomes" id="UP001324287"/>
    </source>
</evidence>
<reference evidence="11 12" key="1">
    <citation type="submission" date="2023-12" db="EMBL/GenBank/DDBJ databases">
        <title>Blastococcus brunescens sp. nov., an actonobacterium isolated from sandstone collected in sahara desert.</title>
        <authorList>
            <person name="Gtari M."/>
            <person name="Ghodhbane F."/>
        </authorList>
    </citation>
    <scope>NUCLEOTIDE SEQUENCE [LARGE SCALE GENOMIC DNA]</scope>
    <source>
        <strain evidence="11 12">BMG 8361</strain>
    </source>
</reference>
<evidence type="ECO:0000256" key="3">
    <source>
        <dbReference type="ARBA" id="ARBA00022559"/>
    </source>
</evidence>
<accession>A0ABZ1B408</accession>
<dbReference type="InterPro" id="IPR043156">
    <property type="entry name" value="Catalase_clade2_helical"/>
</dbReference>
<dbReference type="Pfam" id="PF06628">
    <property type="entry name" value="Catalase-rel"/>
    <property type="match status" value="1"/>
</dbReference>
<dbReference type="SUPFAM" id="SSF56634">
    <property type="entry name" value="Heme-dependent catalase-like"/>
    <property type="match status" value="1"/>
</dbReference>
<comment type="cofactor">
    <cofactor evidence="1">
        <name>heme</name>
        <dbReference type="ChEBI" id="CHEBI:30413"/>
    </cofactor>
</comment>
<evidence type="ECO:0000256" key="2">
    <source>
        <dbReference type="ARBA" id="ARBA00012314"/>
    </source>
</evidence>
<dbReference type="EMBL" id="CP141261">
    <property type="protein sequence ID" value="WRL64896.1"/>
    <property type="molecule type" value="Genomic_DNA"/>
</dbReference>
<keyword evidence="8" id="KW-0376">Hydrogen peroxide</keyword>
<evidence type="ECO:0000256" key="7">
    <source>
        <dbReference type="ARBA" id="ARBA00023004"/>
    </source>
</evidence>
<keyword evidence="12" id="KW-1185">Reference proteome</keyword>
<evidence type="ECO:0000256" key="4">
    <source>
        <dbReference type="ARBA" id="ARBA00022617"/>
    </source>
</evidence>
<dbReference type="InterPro" id="IPR024712">
    <property type="entry name" value="Catalase_clade2"/>
</dbReference>
<dbReference type="EC" id="1.11.1.6" evidence="2"/>
<keyword evidence="6" id="KW-0560">Oxidoreductase</keyword>
<dbReference type="RefSeq" id="WP_324276220.1">
    <property type="nucleotide sequence ID" value="NZ_CP141261.1"/>
</dbReference>
<sequence>MHVPRHVEGAVGRTAPASFDDHFSQPALFYASLTSVEQQHVADAYTFELGKCYEQSIKERGLSVLARIDAKLCAQVAAGLGLPVPKKIKAEKPGMESPALRQIRPTPFPIDGRIVGVVAGPDADLTGIATLRTALEAEGRCSVSSPRTVGSSARARTPRSWSAPSPPAGRSSSTRSWSPTAHPRTGTSAR</sequence>
<proteinExistence type="predicted"/>
<evidence type="ECO:0000256" key="1">
    <source>
        <dbReference type="ARBA" id="ARBA00001971"/>
    </source>
</evidence>
<dbReference type="Proteomes" id="UP001324287">
    <property type="component" value="Chromosome"/>
</dbReference>
<keyword evidence="3" id="KW-0575">Peroxidase</keyword>
<feature type="region of interest" description="Disordered" evidence="9">
    <location>
        <begin position="139"/>
        <end position="190"/>
    </location>
</feature>
<evidence type="ECO:0000256" key="6">
    <source>
        <dbReference type="ARBA" id="ARBA00023002"/>
    </source>
</evidence>
<protein>
    <recommendedName>
        <fullName evidence="2">catalase</fullName>
        <ecNumber evidence="2">1.11.1.6</ecNumber>
    </recommendedName>
</protein>
<organism evidence="11 12">
    <name type="scientific">Blastococcus brunescens</name>
    <dbReference type="NCBI Taxonomy" id="1564165"/>
    <lineage>
        <taxon>Bacteria</taxon>
        <taxon>Bacillati</taxon>
        <taxon>Actinomycetota</taxon>
        <taxon>Actinomycetes</taxon>
        <taxon>Geodermatophilales</taxon>
        <taxon>Geodermatophilaceae</taxon>
        <taxon>Blastococcus</taxon>
    </lineage>
</organism>
<evidence type="ECO:0000256" key="8">
    <source>
        <dbReference type="ARBA" id="ARBA00023324"/>
    </source>
</evidence>
<evidence type="ECO:0000313" key="11">
    <source>
        <dbReference type="EMBL" id="WRL64896.1"/>
    </source>
</evidence>
<evidence type="ECO:0000256" key="5">
    <source>
        <dbReference type="ARBA" id="ARBA00022723"/>
    </source>
</evidence>
<keyword evidence="5" id="KW-0479">Metal-binding</keyword>
<feature type="domain" description="Catalase immune-responsive" evidence="10">
    <location>
        <begin position="17"/>
        <end position="80"/>
    </location>
</feature>
<evidence type="ECO:0000259" key="10">
    <source>
        <dbReference type="Pfam" id="PF06628"/>
    </source>
</evidence>
<gene>
    <name evidence="11" type="ORF">U6N30_03930</name>
</gene>
<evidence type="ECO:0000256" key="9">
    <source>
        <dbReference type="SAM" id="MobiDB-lite"/>
    </source>
</evidence>
<dbReference type="Gene3D" id="1.20.1370.20">
    <property type="match status" value="1"/>
</dbReference>
<keyword evidence="7" id="KW-0408">Iron</keyword>
<dbReference type="PANTHER" id="PTHR42821:SF1">
    <property type="entry name" value="CATALASE-B"/>
    <property type="match status" value="1"/>
</dbReference>